<dbReference type="Gene3D" id="3.90.700.10">
    <property type="entry name" value="Succinate dehydrogenase/fumarate reductase flavoprotein, catalytic domain"/>
    <property type="match status" value="1"/>
</dbReference>
<sequence length="559" mass="58069">MSTTPESTRNPLTAIQELDSGYDLVVLGSGAAGLTAAVRAAASGASVLVLEKAGKLGGTSSAGGGVIWAPNNHLAKQAGYRDSAAAGAAYLKAAAGQVMSPEEIDWFVDTSAQAVEFLDTHTRVRLVPLGRPDYHMEWQGAASGGRSLDNLPFTTEDYPGLADALRQPTYFPLLSMIERDELNGRAPDPELLARRKASGVRTMGGALVGSLAASALDRGVQLALDAEVTGLRREQDGWILEVAGRRQVSAVSVVIASGGFEWNPRLRETYLSFDVTPISAPSNEGSGLELALAAGAAVKDMTAIWGVPVIAAPDAEYDGKPSGRMANVEMTLPGSITVNASGRRFVNEALNYHDLCRVFGNIDPVSSALQNSPAWLVFDADYFAKYPVAGSTPGVRPDWMHSAPTLRELAGEVGIDAAALQESVERFNIGARAGADPEFGRGATEQDRHLGDAANAPNPCLAPLQRGPFYAVPIHPGVLGTSGGLSTNEHSQVLDRHGEPITGLYAAGNASAGVFRNNYPGGGATLGSAVTRGYAAGAHIAGAHAAREQAAAALVEAGK</sequence>
<dbReference type="InterPro" id="IPR050315">
    <property type="entry name" value="FAD-oxidoreductase_2"/>
</dbReference>
<proteinExistence type="predicted"/>
<dbReference type="SUPFAM" id="SSF51905">
    <property type="entry name" value="FAD/NAD(P)-binding domain"/>
    <property type="match status" value="1"/>
</dbReference>
<name>A0A6L9G9G1_9MICC</name>
<evidence type="ECO:0000256" key="3">
    <source>
        <dbReference type="ARBA" id="ARBA00022827"/>
    </source>
</evidence>
<dbReference type="GO" id="GO:0033765">
    <property type="term" value="F:steroid dehydrogenase activity, acting on the CH-CH group of donors"/>
    <property type="evidence" value="ECO:0007669"/>
    <property type="project" value="UniProtKB-ARBA"/>
</dbReference>
<keyword evidence="3" id="KW-0274">FAD</keyword>
<dbReference type="InterPro" id="IPR036188">
    <property type="entry name" value="FAD/NAD-bd_sf"/>
</dbReference>
<keyword evidence="4" id="KW-0560">Oxidoreductase</keyword>
<comment type="caution">
    <text evidence="6">The sequence shown here is derived from an EMBL/GenBank/DDBJ whole genome shotgun (WGS) entry which is preliminary data.</text>
</comment>
<dbReference type="Pfam" id="PF00890">
    <property type="entry name" value="FAD_binding_2"/>
    <property type="match status" value="1"/>
</dbReference>
<protein>
    <submittedName>
        <fullName evidence="6">FAD-dependent oxidoreductase</fullName>
    </submittedName>
</protein>
<evidence type="ECO:0000259" key="5">
    <source>
        <dbReference type="Pfam" id="PF00890"/>
    </source>
</evidence>
<dbReference type="RefSeq" id="WP_161449654.1">
    <property type="nucleotide sequence ID" value="NZ_WYDN01000013.1"/>
</dbReference>
<evidence type="ECO:0000256" key="1">
    <source>
        <dbReference type="ARBA" id="ARBA00001974"/>
    </source>
</evidence>
<dbReference type="PANTHER" id="PTHR43400:SF10">
    <property type="entry name" value="3-OXOSTEROID 1-DEHYDROGENASE"/>
    <property type="match status" value="1"/>
</dbReference>
<evidence type="ECO:0000313" key="7">
    <source>
        <dbReference type="Proteomes" id="UP000477543"/>
    </source>
</evidence>
<evidence type="ECO:0000256" key="4">
    <source>
        <dbReference type="ARBA" id="ARBA00023002"/>
    </source>
</evidence>
<keyword evidence="2" id="KW-0285">Flavoprotein</keyword>
<dbReference type="InterPro" id="IPR003953">
    <property type="entry name" value="FAD-dep_OxRdtase_2_FAD-bd"/>
</dbReference>
<dbReference type="PRINTS" id="PR00368">
    <property type="entry name" value="FADPNR"/>
</dbReference>
<reference evidence="6 7" key="1">
    <citation type="submission" date="2020-01" db="EMBL/GenBank/DDBJ databases">
        <title>Glutamicibacter soli M275.</title>
        <authorList>
            <person name="Meng X."/>
        </authorList>
    </citation>
    <scope>NUCLEOTIDE SEQUENCE [LARGE SCALE GENOMIC DNA]</scope>
    <source>
        <strain evidence="6 7">M275</strain>
    </source>
</reference>
<dbReference type="EMBL" id="WYDN01000013">
    <property type="protein sequence ID" value="NAZ17135.1"/>
    <property type="molecule type" value="Genomic_DNA"/>
</dbReference>
<feature type="domain" description="FAD-dependent oxidoreductase 2 FAD-binding" evidence="5">
    <location>
        <begin position="23"/>
        <end position="526"/>
    </location>
</feature>
<dbReference type="PANTHER" id="PTHR43400">
    <property type="entry name" value="FUMARATE REDUCTASE"/>
    <property type="match status" value="1"/>
</dbReference>
<dbReference type="GO" id="GO:0008202">
    <property type="term" value="P:steroid metabolic process"/>
    <property type="evidence" value="ECO:0007669"/>
    <property type="project" value="UniProtKB-ARBA"/>
</dbReference>
<dbReference type="Proteomes" id="UP000477543">
    <property type="component" value="Unassembled WGS sequence"/>
</dbReference>
<evidence type="ECO:0000256" key="2">
    <source>
        <dbReference type="ARBA" id="ARBA00022630"/>
    </source>
</evidence>
<dbReference type="SUPFAM" id="SSF56425">
    <property type="entry name" value="Succinate dehydrogenase/fumarate reductase flavoprotein, catalytic domain"/>
    <property type="match status" value="1"/>
</dbReference>
<dbReference type="Gene3D" id="3.50.50.60">
    <property type="entry name" value="FAD/NAD(P)-binding domain"/>
    <property type="match status" value="2"/>
</dbReference>
<dbReference type="PRINTS" id="PR00411">
    <property type="entry name" value="PNDRDTASEI"/>
</dbReference>
<dbReference type="AlphaFoldDB" id="A0A6L9G9G1"/>
<evidence type="ECO:0000313" key="6">
    <source>
        <dbReference type="EMBL" id="NAZ17135.1"/>
    </source>
</evidence>
<gene>
    <name evidence="6" type="ORF">GT020_13815</name>
</gene>
<comment type="cofactor">
    <cofactor evidence="1">
        <name>FAD</name>
        <dbReference type="ChEBI" id="CHEBI:57692"/>
    </cofactor>
</comment>
<dbReference type="InterPro" id="IPR027477">
    <property type="entry name" value="Succ_DH/fumarate_Rdtase_cat_sf"/>
</dbReference>
<organism evidence="6 7">
    <name type="scientific">Glutamicibacter soli</name>
    <dbReference type="NCBI Taxonomy" id="453836"/>
    <lineage>
        <taxon>Bacteria</taxon>
        <taxon>Bacillati</taxon>
        <taxon>Actinomycetota</taxon>
        <taxon>Actinomycetes</taxon>
        <taxon>Micrococcales</taxon>
        <taxon>Micrococcaceae</taxon>
        <taxon>Glutamicibacter</taxon>
    </lineage>
</organism>
<accession>A0A6L9G9G1</accession>